<dbReference type="InterPro" id="IPR020845">
    <property type="entry name" value="AMP-binding_CS"/>
</dbReference>
<dbReference type="InterPro" id="IPR042099">
    <property type="entry name" value="ANL_N_sf"/>
</dbReference>
<dbReference type="Gene3D" id="3.40.50.12780">
    <property type="entry name" value="N-terminal domain of ligase-like"/>
    <property type="match status" value="1"/>
</dbReference>
<evidence type="ECO:0000313" key="6">
    <source>
        <dbReference type="EMBL" id="MBB6334987.1"/>
    </source>
</evidence>
<sequence length="646" mass="69284">MDESRAEDPAAAPSITDAMPDGAAIDEGAETIDSGGATNALEWHAPVLVRIDESLTIPRLLEDRVKRSARRPLILRKQPVADTWRPISARAFYEEVQQVAAGLIGLGLEPGARLAIMSRTRYEWTLLDYASWTAGLVPVPIYETSSIEQIAFVLTDAAVDFVVTETVTMAELVRAAAQRAGRDGLRVLSLDSDALATIVAEGSAVTRTEVASRTNGLSTSSIATIVYTSGTTGRPKGTVLSHGNFTELCVNSHAWMPEIAMSAESRLLLFLPLAHVFARFLEVFQLSGEGVLGHVPSIKSLLPDLASFKPSYLLVVPRVLEKIYNSADAKASAGAKKRVFRWAARTAIEYSKALDTPEGPSRSLKAQRALADRLVYQTILKLVGGNADYIISGGAPLAPWLAHFYRGLGIPVLEGYGLTETVGPVAVSTPRLAKIATVGTPLPPTSVKISEEGEVLIKGPSVFVEYHNDPEATAAAFTEDGWFRTGDLGSLDRDGYLSITGRAKEIIVTAGGKNVSPASLENELRAHPLVSQVLVVGDQRPFISALITLDEEMLPAWLSAHGLPTMSVAQAATNIEVLASLDKAVERANEHVSRAESIRKITVLATDFTEANGLLTPSLKVKRKEALTRFAPEIDEMYGGPVEAGH</sequence>
<accession>A0A923IXE1</accession>
<name>A0A923IXE1_9ACTO</name>
<dbReference type="PANTHER" id="PTHR43272">
    <property type="entry name" value="LONG-CHAIN-FATTY-ACID--COA LIGASE"/>
    <property type="match status" value="1"/>
</dbReference>
<reference evidence="6" key="1">
    <citation type="submission" date="2020-08" db="EMBL/GenBank/DDBJ databases">
        <title>Sequencing the genomes of 1000 actinobacteria strains.</title>
        <authorList>
            <person name="Klenk H.-P."/>
        </authorList>
    </citation>
    <scope>NUCLEOTIDE SEQUENCE</scope>
    <source>
        <strain evidence="6">DSM 10695</strain>
    </source>
</reference>
<evidence type="ECO:0000259" key="5">
    <source>
        <dbReference type="Pfam" id="PF00501"/>
    </source>
</evidence>
<dbReference type="Pfam" id="PF23562">
    <property type="entry name" value="AMP-binding_C_3"/>
    <property type="match status" value="1"/>
</dbReference>
<evidence type="ECO:0000313" key="7">
    <source>
        <dbReference type="Proteomes" id="UP000617426"/>
    </source>
</evidence>
<dbReference type="Gene3D" id="3.30.300.30">
    <property type="match status" value="1"/>
</dbReference>
<dbReference type="EMBL" id="JACHMK010000001">
    <property type="protein sequence ID" value="MBB6334987.1"/>
    <property type="molecule type" value="Genomic_DNA"/>
</dbReference>
<protein>
    <submittedName>
        <fullName evidence="6">Long-chain acyl-CoA synthetase</fullName>
        <ecNumber evidence="6">6.2.1.3</ecNumber>
    </submittedName>
</protein>
<feature type="region of interest" description="Disordered" evidence="4">
    <location>
        <begin position="1"/>
        <end position="22"/>
    </location>
</feature>
<comment type="catalytic activity">
    <reaction evidence="3">
        <text>a long-chain fatty acid + ATP + CoA = a long-chain fatty acyl-CoA + AMP + diphosphate</text>
        <dbReference type="Rhea" id="RHEA:15421"/>
        <dbReference type="ChEBI" id="CHEBI:30616"/>
        <dbReference type="ChEBI" id="CHEBI:33019"/>
        <dbReference type="ChEBI" id="CHEBI:57287"/>
        <dbReference type="ChEBI" id="CHEBI:57560"/>
        <dbReference type="ChEBI" id="CHEBI:83139"/>
        <dbReference type="ChEBI" id="CHEBI:456215"/>
        <dbReference type="EC" id="6.2.1.3"/>
    </reaction>
    <physiologicalReaction direction="left-to-right" evidence="3">
        <dbReference type="Rhea" id="RHEA:15422"/>
    </physiologicalReaction>
</comment>
<dbReference type="AlphaFoldDB" id="A0A923IXE1"/>
<dbReference type="Pfam" id="PF00501">
    <property type="entry name" value="AMP-binding"/>
    <property type="match status" value="1"/>
</dbReference>
<dbReference type="PANTHER" id="PTHR43272:SF33">
    <property type="entry name" value="AMP-BINDING DOMAIN-CONTAINING PROTEIN-RELATED"/>
    <property type="match status" value="1"/>
</dbReference>
<evidence type="ECO:0000256" key="4">
    <source>
        <dbReference type="SAM" id="MobiDB-lite"/>
    </source>
</evidence>
<comment type="caution">
    <text evidence="6">The sequence shown here is derived from an EMBL/GenBank/DDBJ whole genome shotgun (WGS) entry which is preliminary data.</text>
</comment>
<dbReference type="GO" id="GO:0016020">
    <property type="term" value="C:membrane"/>
    <property type="evidence" value="ECO:0007669"/>
    <property type="project" value="TreeGrafter"/>
</dbReference>
<dbReference type="CDD" id="cd05907">
    <property type="entry name" value="VL_LC_FACS_like"/>
    <property type="match status" value="1"/>
</dbReference>
<keyword evidence="1" id="KW-0547">Nucleotide-binding</keyword>
<dbReference type="GO" id="GO:0005524">
    <property type="term" value="F:ATP binding"/>
    <property type="evidence" value="ECO:0007669"/>
    <property type="project" value="UniProtKB-KW"/>
</dbReference>
<keyword evidence="7" id="KW-1185">Reference proteome</keyword>
<gene>
    <name evidence="6" type="ORF">HD592_001552</name>
</gene>
<keyword evidence="6" id="KW-0436">Ligase</keyword>
<dbReference type="SUPFAM" id="SSF56801">
    <property type="entry name" value="Acetyl-CoA synthetase-like"/>
    <property type="match status" value="1"/>
</dbReference>
<dbReference type="Proteomes" id="UP000617426">
    <property type="component" value="Unassembled WGS sequence"/>
</dbReference>
<keyword evidence="2" id="KW-0067">ATP-binding</keyword>
<dbReference type="GO" id="GO:0004467">
    <property type="term" value="F:long-chain fatty acid-CoA ligase activity"/>
    <property type="evidence" value="ECO:0007669"/>
    <property type="project" value="UniProtKB-EC"/>
</dbReference>
<organism evidence="6 7">
    <name type="scientific">Schaalia hyovaginalis</name>
    <dbReference type="NCBI Taxonomy" id="29316"/>
    <lineage>
        <taxon>Bacteria</taxon>
        <taxon>Bacillati</taxon>
        <taxon>Actinomycetota</taxon>
        <taxon>Actinomycetes</taxon>
        <taxon>Actinomycetales</taxon>
        <taxon>Actinomycetaceae</taxon>
        <taxon>Schaalia</taxon>
    </lineage>
</organism>
<evidence type="ECO:0000256" key="2">
    <source>
        <dbReference type="ARBA" id="ARBA00022840"/>
    </source>
</evidence>
<feature type="domain" description="AMP-dependent synthetase/ligase" evidence="5">
    <location>
        <begin position="63"/>
        <end position="466"/>
    </location>
</feature>
<proteinExistence type="predicted"/>
<evidence type="ECO:0000256" key="3">
    <source>
        <dbReference type="ARBA" id="ARBA00024484"/>
    </source>
</evidence>
<dbReference type="EC" id="6.2.1.3" evidence="6"/>
<evidence type="ECO:0000256" key="1">
    <source>
        <dbReference type="ARBA" id="ARBA00022741"/>
    </source>
</evidence>
<dbReference type="InterPro" id="IPR045851">
    <property type="entry name" value="AMP-bd_C_sf"/>
</dbReference>
<dbReference type="InterPro" id="IPR000873">
    <property type="entry name" value="AMP-dep_synth/lig_dom"/>
</dbReference>
<dbReference type="PROSITE" id="PS00455">
    <property type="entry name" value="AMP_BINDING"/>
    <property type="match status" value="1"/>
</dbReference>